<dbReference type="SUPFAM" id="SSF52540">
    <property type="entry name" value="P-loop containing nucleoside triphosphate hydrolases"/>
    <property type="match status" value="2"/>
</dbReference>
<dbReference type="GO" id="GO:0061630">
    <property type="term" value="F:ubiquitin protein ligase activity"/>
    <property type="evidence" value="ECO:0007669"/>
    <property type="project" value="TreeGrafter"/>
</dbReference>
<dbReference type="InterPro" id="IPR014001">
    <property type="entry name" value="Helicase_ATP-bd"/>
</dbReference>
<evidence type="ECO:0000259" key="5">
    <source>
        <dbReference type="SMART" id="SM00249"/>
    </source>
</evidence>
<dbReference type="SMART" id="SM00487">
    <property type="entry name" value="DEXDc"/>
    <property type="match status" value="1"/>
</dbReference>
<evidence type="ECO:0000313" key="7">
    <source>
        <dbReference type="EMBL" id="CAG5128007.1"/>
    </source>
</evidence>
<dbReference type="CDD" id="cd15547">
    <property type="entry name" value="PHD_SHPRH"/>
    <property type="match status" value="1"/>
</dbReference>
<dbReference type="SUPFAM" id="SSF57903">
    <property type="entry name" value="FYVE/PHD zinc finger"/>
    <property type="match status" value="1"/>
</dbReference>
<feature type="domain" description="Helicase ATP-binding" evidence="6">
    <location>
        <begin position="66"/>
        <end position="740"/>
    </location>
</feature>
<evidence type="ECO:0000259" key="6">
    <source>
        <dbReference type="SMART" id="SM00487"/>
    </source>
</evidence>
<dbReference type="FunFam" id="3.40.50.10810:FF:000013">
    <property type="entry name" value="E3 ubiquitin-protein ligase SHPRH isoform X2"/>
    <property type="match status" value="1"/>
</dbReference>
<sequence>MPQFALQKLMEYYYDVQLPYNYEGREKRTGHDFFHLYECVMSIHKDRLSTDTSWLSEVEHIHHDCLKPVLRHYQKQSVAWMLRQERSITGGKEHDGLLYLHPLYCEVRFRNGSTFYYNKHAGSLIRNRPKAIPALPGGILADEMGLGKTVEVLCCMLLHPRADVELPDELPVIEDFPDDSNENSRSPDFIDSTVGGESQKKTFANVADDKKEDDKLVDNNEACDQMVESREVCGVTDKDSYLISVSKEFTVTCTEPTETNNISKDVKTGVFDPTFNITQTTDQYSNEERRTNAVSVVSENPIKTEKLLPQEVYSVPTSSFRSSHAQETIFLSSKETINLTDDVPAKLTAPVPPEVPSTNGYRTRNSVHTPDNSVNSTLRRQRTSTLNTTSKTSGNKVIIKINANKKATVVVERSGSTIALASEPSQISSVLYNTSSLNITSLPSSQITSSAEAGIPQLNSSSSPQMMSSRSPFENSADGHSLQRKKDKRKSKGYVEYVPITDEDTSYFTSKPVAQKQYFECNCGQLDSEEETRRKGLNTVKCNLCGMAQHAECMNYDLKDPFRGDYRCPHCHAVSTTIKSGATLIISPYSICHQWIEEISKHIKERSIRVFIYTGVSKLGYIQPQTLAQQDIVITTYDVLRKEVDYVNLPHTNSESGRRFRHPKRFLATPSPMVAVEWWRICLDEAQMVECVTTKTAEMALKLKAVNRWCVTGTPLMRSVEDIYGLLLFLGVDPLLVQQWFRLLLWEPFCYGFPAAMHHALSQVLWRTAKKDVIDQIDLPGQTEEINWLTFSPVEEHFYRRQYELYLRNAYANRKRAQNAPDPNTKLHALDRKTMNELLSPLFRLRQACCHPQIVRGEFLPLNKSMMTMEELLDHMTKKVKTECEEAHRQIVFSLNGTAGLAILRGKITVAVEKYRDVLRSVEEHKNQFRTDDLQQLHAMHNLAEMLDKKPAGVSPTLRDSSLKEQCEELKQKYMSRTKVNVTASQEALESTQTVIKDLSRKLALLDGDWWADVIDMTVQRGIDSELIFKIKDDLVRTSTTEGTIADTFSNASGLMYVVDSHLQTLTRARQTLTTELDTVATDTSASLVQKAALCCLRPVSELLKICPFCKVDELFNEYESKLFLFVE</sequence>
<feature type="region of interest" description="Disordered" evidence="4">
    <location>
        <begin position="450"/>
        <end position="490"/>
    </location>
</feature>
<dbReference type="GO" id="GO:0006974">
    <property type="term" value="P:DNA damage response"/>
    <property type="evidence" value="ECO:0007669"/>
    <property type="project" value="TreeGrafter"/>
</dbReference>
<dbReference type="InterPro" id="IPR048686">
    <property type="entry name" value="SHPRH_helical_1st"/>
</dbReference>
<name>A0A8S3ZET8_9EUPU</name>
<feature type="compositionally biased region" description="Low complexity" evidence="4">
    <location>
        <begin position="460"/>
        <end position="472"/>
    </location>
</feature>
<dbReference type="GO" id="GO:0005524">
    <property type="term" value="F:ATP binding"/>
    <property type="evidence" value="ECO:0007669"/>
    <property type="project" value="InterPro"/>
</dbReference>
<dbReference type="InterPro" id="IPR038718">
    <property type="entry name" value="SNF2-like_sf"/>
</dbReference>
<dbReference type="PANTHER" id="PTHR45865">
    <property type="entry name" value="E3 UBIQUITIN-PROTEIN LIGASE SHPRH FAMILY MEMBER"/>
    <property type="match status" value="1"/>
</dbReference>
<dbReference type="InterPro" id="IPR011011">
    <property type="entry name" value="Znf_FYVE_PHD"/>
</dbReference>
<dbReference type="InterPro" id="IPR048695">
    <property type="entry name" value="SHPRH_helical_2nd"/>
</dbReference>
<feature type="non-terminal residue" evidence="7">
    <location>
        <position position="1"/>
    </location>
</feature>
<dbReference type="InterPro" id="IPR013083">
    <property type="entry name" value="Znf_RING/FYVE/PHD"/>
</dbReference>
<dbReference type="GO" id="GO:0005634">
    <property type="term" value="C:nucleus"/>
    <property type="evidence" value="ECO:0007669"/>
    <property type="project" value="TreeGrafter"/>
</dbReference>
<feature type="compositionally biased region" description="Polar residues" evidence="4">
    <location>
        <begin position="356"/>
        <end position="391"/>
    </location>
</feature>
<evidence type="ECO:0000256" key="3">
    <source>
        <dbReference type="ARBA" id="ARBA00022833"/>
    </source>
</evidence>
<dbReference type="EMBL" id="CAJHNH020002890">
    <property type="protein sequence ID" value="CAG5128007.1"/>
    <property type="molecule type" value="Genomic_DNA"/>
</dbReference>
<evidence type="ECO:0008006" key="9">
    <source>
        <dbReference type="Google" id="ProtNLM"/>
    </source>
</evidence>
<dbReference type="Pfam" id="PF00176">
    <property type="entry name" value="SNF2-rel_dom"/>
    <property type="match status" value="1"/>
</dbReference>
<evidence type="ECO:0000256" key="1">
    <source>
        <dbReference type="ARBA" id="ARBA00022723"/>
    </source>
</evidence>
<feature type="domain" description="Zinc finger PHD-type" evidence="5">
    <location>
        <begin position="520"/>
        <end position="572"/>
    </location>
</feature>
<dbReference type="InterPro" id="IPR052583">
    <property type="entry name" value="ATP-helicase/E3_Ub-Ligase"/>
</dbReference>
<dbReference type="GO" id="GO:0008270">
    <property type="term" value="F:zinc ion binding"/>
    <property type="evidence" value="ECO:0007669"/>
    <property type="project" value="UniProtKB-KW"/>
</dbReference>
<feature type="region of interest" description="Disordered" evidence="4">
    <location>
        <begin position="345"/>
        <end position="391"/>
    </location>
</feature>
<dbReference type="Gene3D" id="3.40.50.10810">
    <property type="entry name" value="Tandem AAA-ATPase domain"/>
    <property type="match status" value="2"/>
</dbReference>
<dbReference type="AlphaFoldDB" id="A0A8S3ZET8"/>
<dbReference type="Gene3D" id="3.30.40.10">
    <property type="entry name" value="Zinc/RING finger domain, C3HC4 (zinc finger)"/>
    <property type="match status" value="1"/>
</dbReference>
<evidence type="ECO:0000256" key="4">
    <source>
        <dbReference type="SAM" id="MobiDB-lite"/>
    </source>
</evidence>
<dbReference type="InterPro" id="IPR027417">
    <property type="entry name" value="P-loop_NTPase"/>
</dbReference>
<dbReference type="Pfam" id="PF21325">
    <property type="entry name" value="SHPRH_helical-1st"/>
    <property type="match status" value="1"/>
</dbReference>
<comment type="caution">
    <text evidence="7">The sequence shown here is derived from an EMBL/GenBank/DDBJ whole genome shotgun (WGS) entry which is preliminary data.</text>
</comment>
<keyword evidence="2" id="KW-0863">Zinc-finger</keyword>
<feature type="region of interest" description="Disordered" evidence="4">
    <location>
        <begin position="175"/>
        <end position="194"/>
    </location>
</feature>
<evidence type="ECO:0000256" key="2">
    <source>
        <dbReference type="ARBA" id="ARBA00022771"/>
    </source>
</evidence>
<dbReference type="GO" id="GO:0000209">
    <property type="term" value="P:protein polyubiquitination"/>
    <property type="evidence" value="ECO:0007669"/>
    <property type="project" value="TreeGrafter"/>
</dbReference>
<protein>
    <recommendedName>
        <fullName evidence="9">E3 ubiquitin-protein ligase SHPRH</fullName>
    </recommendedName>
</protein>
<organism evidence="7 8">
    <name type="scientific">Candidula unifasciata</name>
    <dbReference type="NCBI Taxonomy" id="100452"/>
    <lineage>
        <taxon>Eukaryota</taxon>
        <taxon>Metazoa</taxon>
        <taxon>Spiralia</taxon>
        <taxon>Lophotrochozoa</taxon>
        <taxon>Mollusca</taxon>
        <taxon>Gastropoda</taxon>
        <taxon>Heterobranchia</taxon>
        <taxon>Euthyneura</taxon>
        <taxon>Panpulmonata</taxon>
        <taxon>Eupulmonata</taxon>
        <taxon>Stylommatophora</taxon>
        <taxon>Helicina</taxon>
        <taxon>Helicoidea</taxon>
        <taxon>Geomitridae</taxon>
        <taxon>Candidula</taxon>
    </lineage>
</organism>
<keyword evidence="1" id="KW-0479">Metal-binding</keyword>
<evidence type="ECO:0000313" key="8">
    <source>
        <dbReference type="Proteomes" id="UP000678393"/>
    </source>
</evidence>
<dbReference type="OrthoDB" id="423559at2759"/>
<dbReference type="SMART" id="SM00249">
    <property type="entry name" value="PHD"/>
    <property type="match status" value="1"/>
</dbReference>
<keyword evidence="8" id="KW-1185">Reference proteome</keyword>
<dbReference type="PANTHER" id="PTHR45865:SF1">
    <property type="entry name" value="E3 UBIQUITIN-PROTEIN LIGASE SHPRH"/>
    <property type="match status" value="1"/>
</dbReference>
<dbReference type="Pfam" id="PF21324">
    <property type="entry name" value="SHPRH_helical-2nd"/>
    <property type="match status" value="1"/>
</dbReference>
<reference evidence="7" key="1">
    <citation type="submission" date="2021-04" db="EMBL/GenBank/DDBJ databases">
        <authorList>
            <consortium name="Molecular Ecology Group"/>
        </authorList>
    </citation>
    <scope>NUCLEOTIDE SEQUENCE</scope>
</reference>
<dbReference type="InterPro" id="IPR000330">
    <property type="entry name" value="SNF2_N"/>
</dbReference>
<dbReference type="CDD" id="cd18070">
    <property type="entry name" value="DEXQc_SHPRH"/>
    <property type="match status" value="1"/>
</dbReference>
<proteinExistence type="predicted"/>
<keyword evidence="3" id="KW-0862">Zinc</keyword>
<dbReference type="InterPro" id="IPR001965">
    <property type="entry name" value="Znf_PHD"/>
</dbReference>
<accession>A0A8S3ZET8</accession>
<dbReference type="Proteomes" id="UP000678393">
    <property type="component" value="Unassembled WGS sequence"/>
</dbReference>
<gene>
    <name evidence="7" type="ORF">CUNI_LOCUS13565</name>
</gene>